<proteinExistence type="predicted"/>
<organism evidence="2 3">
    <name type="scientific">Novosphingobium capsulatum</name>
    <dbReference type="NCBI Taxonomy" id="13688"/>
    <lineage>
        <taxon>Bacteria</taxon>
        <taxon>Pseudomonadati</taxon>
        <taxon>Pseudomonadota</taxon>
        <taxon>Alphaproteobacteria</taxon>
        <taxon>Sphingomonadales</taxon>
        <taxon>Sphingomonadaceae</taxon>
        <taxon>Novosphingobium</taxon>
    </lineage>
</organism>
<comment type="caution">
    <text evidence="2">The sequence shown here is derived from an EMBL/GenBank/DDBJ whole genome shotgun (WGS) entry which is preliminary data.</text>
</comment>
<evidence type="ECO:0000313" key="2">
    <source>
        <dbReference type="EMBL" id="MDR6509298.1"/>
    </source>
</evidence>
<evidence type="ECO:0000313" key="3">
    <source>
        <dbReference type="Proteomes" id="UP001184150"/>
    </source>
</evidence>
<name>A0ABU1MG27_9SPHN</name>
<dbReference type="Proteomes" id="UP001184150">
    <property type="component" value="Unassembled WGS sequence"/>
</dbReference>
<evidence type="ECO:0000256" key="1">
    <source>
        <dbReference type="SAM" id="SignalP"/>
    </source>
</evidence>
<dbReference type="RefSeq" id="WP_022677370.1">
    <property type="nucleotide sequence ID" value="NZ_CP140000.1"/>
</dbReference>
<dbReference type="Pfam" id="PF09912">
    <property type="entry name" value="DUF2141"/>
    <property type="match status" value="1"/>
</dbReference>
<feature type="signal peptide" evidence="1">
    <location>
        <begin position="1"/>
        <end position="21"/>
    </location>
</feature>
<dbReference type="InterPro" id="IPR018673">
    <property type="entry name" value="DUF2141"/>
</dbReference>
<keyword evidence="3" id="KW-1185">Reference proteome</keyword>
<feature type="chain" id="PRO_5045881904" evidence="1">
    <location>
        <begin position="22"/>
        <end position="182"/>
    </location>
</feature>
<protein>
    <submittedName>
        <fullName evidence="2">Uncharacterized protein (DUF2141 family)</fullName>
    </submittedName>
</protein>
<gene>
    <name evidence="2" type="ORF">J2792_000138</name>
</gene>
<dbReference type="EMBL" id="JAVDRD010000001">
    <property type="protein sequence ID" value="MDR6509298.1"/>
    <property type="molecule type" value="Genomic_DNA"/>
</dbReference>
<accession>A0ABU1MG27</accession>
<reference evidence="2 3" key="1">
    <citation type="submission" date="2023-07" db="EMBL/GenBank/DDBJ databases">
        <title>Sorghum-associated microbial communities from plants grown in Nebraska, USA.</title>
        <authorList>
            <person name="Schachtman D."/>
        </authorList>
    </citation>
    <scope>NUCLEOTIDE SEQUENCE [LARGE SCALE GENOMIC DNA]</scope>
    <source>
        <strain evidence="2 3">DS1027</strain>
    </source>
</reference>
<sequence>MKKLALLAPVAVIPAALLLGGAGPLPPSTPDLGKAEGQCRPGEHGPSFMVDILGLKDHTGKLKLEVYPANDSDFLADDNVLVGAGKTFRRVEVNTPAEPTPRLCVRLPGPGQYTVSVLHDRDGNRKFNWQRDGIGFSGNPRLGWSKPKAASATVSAGNGPTTLRIVMNYRNGLMSVGPLKGA</sequence>
<keyword evidence="1" id="KW-0732">Signal</keyword>